<accession>A0AAD7NJ56</accession>
<dbReference type="InterPro" id="IPR045339">
    <property type="entry name" value="DUF6534"/>
</dbReference>
<comment type="caution">
    <text evidence="3">The sequence shown here is derived from an EMBL/GenBank/DDBJ whole genome shotgun (WGS) entry which is preliminary data.</text>
</comment>
<gene>
    <name evidence="3" type="ORF">B0H16DRAFT_1718599</name>
</gene>
<keyword evidence="1" id="KW-1133">Transmembrane helix</keyword>
<evidence type="ECO:0000313" key="4">
    <source>
        <dbReference type="Proteomes" id="UP001215598"/>
    </source>
</evidence>
<name>A0AAD7NJ56_9AGAR</name>
<feature type="transmembrane region" description="Helical" evidence="1">
    <location>
        <begin position="77"/>
        <end position="101"/>
    </location>
</feature>
<dbReference type="Pfam" id="PF20152">
    <property type="entry name" value="DUF6534"/>
    <property type="match status" value="1"/>
</dbReference>
<dbReference type="PANTHER" id="PTHR40465:SF1">
    <property type="entry name" value="DUF6534 DOMAIN-CONTAINING PROTEIN"/>
    <property type="match status" value="1"/>
</dbReference>
<organism evidence="3 4">
    <name type="scientific">Mycena metata</name>
    <dbReference type="NCBI Taxonomy" id="1033252"/>
    <lineage>
        <taxon>Eukaryota</taxon>
        <taxon>Fungi</taxon>
        <taxon>Dikarya</taxon>
        <taxon>Basidiomycota</taxon>
        <taxon>Agaricomycotina</taxon>
        <taxon>Agaricomycetes</taxon>
        <taxon>Agaricomycetidae</taxon>
        <taxon>Agaricales</taxon>
        <taxon>Marasmiineae</taxon>
        <taxon>Mycenaceae</taxon>
        <taxon>Mycena</taxon>
    </lineage>
</organism>
<dbReference type="Proteomes" id="UP001215598">
    <property type="component" value="Unassembled WGS sequence"/>
</dbReference>
<feature type="transmembrane region" description="Helical" evidence="1">
    <location>
        <begin position="153"/>
        <end position="174"/>
    </location>
</feature>
<dbReference type="PANTHER" id="PTHR40465">
    <property type="entry name" value="CHROMOSOME 1, WHOLE GENOME SHOTGUN SEQUENCE"/>
    <property type="match status" value="1"/>
</dbReference>
<proteinExistence type="predicted"/>
<keyword evidence="1" id="KW-0812">Transmembrane</keyword>
<protein>
    <recommendedName>
        <fullName evidence="2">DUF6534 domain-containing protein</fullName>
    </recommendedName>
</protein>
<keyword evidence="4" id="KW-1185">Reference proteome</keyword>
<dbReference type="AlphaFoldDB" id="A0AAD7NJ56"/>
<feature type="transmembrane region" description="Helical" evidence="1">
    <location>
        <begin position="225"/>
        <end position="245"/>
    </location>
</feature>
<feature type="transmembrane region" description="Helical" evidence="1">
    <location>
        <begin position="113"/>
        <end position="133"/>
    </location>
</feature>
<dbReference type="EMBL" id="JARKIB010000030">
    <property type="protein sequence ID" value="KAJ7763359.1"/>
    <property type="molecule type" value="Genomic_DNA"/>
</dbReference>
<evidence type="ECO:0000313" key="3">
    <source>
        <dbReference type="EMBL" id="KAJ7763359.1"/>
    </source>
</evidence>
<sequence length="321" mass="35406">MDSTIGAIEIGTLLSGVLFGLITCQTYVYFKTYPRDAGFTKGLVAALWVVELIHTACIFDALYMYTVRGYGDPASLIRFPLALDATIILHGATVIMVQLFFTYRISKFVQKTYYLFGTAAIILLVRFVAFVVSGVAATKMTALINFMQSWKSLILFDLISCAATDVMMTAILVYQLASRRSNVYKSTLAIMDKLIMWAVETCLVTTITTIAMMVCFLTMGEKNFIWIGILLVQPKIFSNALLANLNSRSSLREARSDVLEMTPGRPVPLTPISGVTMSKETETFNDKFQTGTHATEKFYAPGTPVEVGQVHSVSFDSVSAV</sequence>
<feature type="domain" description="DUF6534" evidence="2">
    <location>
        <begin position="162"/>
        <end position="250"/>
    </location>
</feature>
<keyword evidence="1" id="KW-0472">Membrane</keyword>
<evidence type="ECO:0000259" key="2">
    <source>
        <dbReference type="Pfam" id="PF20152"/>
    </source>
</evidence>
<feature type="transmembrane region" description="Helical" evidence="1">
    <location>
        <begin position="6"/>
        <end position="30"/>
    </location>
</feature>
<feature type="transmembrane region" description="Helical" evidence="1">
    <location>
        <begin position="42"/>
        <end position="65"/>
    </location>
</feature>
<evidence type="ECO:0000256" key="1">
    <source>
        <dbReference type="SAM" id="Phobius"/>
    </source>
</evidence>
<feature type="transmembrane region" description="Helical" evidence="1">
    <location>
        <begin position="194"/>
        <end position="219"/>
    </location>
</feature>
<reference evidence="3" key="1">
    <citation type="submission" date="2023-03" db="EMBL/GenBank/DDBJ databases">
        <title>Massive genome expansion in bonnet fungi (Mycena s.s.) driven by repeated elements and novel gene families across ecological guilds.</title>
        <authorList>
            <consortium name="Lawrence Berkeley National Laboratory"/>
            <person name="Harder C.B."/>
            <person name="Miyauchi S."/>
            <person name="Viragh M."/>
            <person name="Kuo A."/>
            <person name="Thoen E."/>
            <person name="Andreopoulos B."/>
            <person name="Lu D."/>
            <person name="Skrede I."/>
            <person name="Drula E."/>
            <person name="Henrissat B."/>
            <person name="Morin E."/>
            <person name="Kohler A."/>
            <person name="Barry K."/>
            <person name="LaButti K."/>
            <person name="Morin E."/>
            <person name="Salamov A."/>
            <person name="Lipzen A."/>
            <person name="Mereny Z."/>
            <person name="Hegedus B."/>
            <person name="Baldrian P."/>
            <person name="Stursova M."/>
            <person name="Weitz H."/>
            <person name="Taylor A."/>
            <person name="Grigoriev I.V."/>
            <person name="Nagy L.G."/>
            <person name="Martin F."/>
            <person name="Kauserud H."/>
        </authorList>
    </citation>
    <scope>NUCLEOTIDE SEQUENCE</scope>
    <source>
        <strain evidence="3">CBHHK182m</strain>
    </source>
</reference>